<dbReference type="Proteomes" id="UP000255316">
    <property type="component" value="Unassembled WGS sequence"/>
</dbReference>
<dbReference type="STRING" id="28085.Lcin_3098"/>
<protein>
    <recommendedName>
        <fullName evidence="5">Transposase</fullName>
    </recommendedName>
</protein>
<dbReference type="EMBL" id="LNXX01000047">
    <property type="protein sequence ID" value="KTC82028.1"/>
    <property type="molecule type" value="Genomic_DNA"/>
</dbReference>
<sequence>MKNITLLGIDLAKEVFQLHGVNEHGKKILGKKVKRSELPTLITNLPSCKIVMEACGSSNYWSRKFMS</sequence>
<accession>A0A378IJ90</accession>
<reference evidence="2 4" key="2">
    <citation type="submission" date="2018-06" db="EMBL/GenBank/DDBJ databases">
        <authorList>
            <consortium name="Pathogen Informatics"/>
            <person name="Doyle S."/>
        </authorList>
    </citation>
    <scope>NUCLEOTIDE SEQUENCE [LARGE SCALE GENOMIC DNA]</scope>
    <source>
        <strain evidence="2 4">NCTC12438</strain>
    </source>
</reference>
<evidence type="ECO:0008006" key="5">
    <source>
        <dbReference type="Google" id="ProtNLM"/>
    </source>
</evidence>
<proteinExistence type="predicted"/>
<gene>
    <name evidence="1" type="ORF">Lcin_3098</name>
    <name evidence="2" type="ORF">NCTC12438_01421</name>
</gene>
<evidence type="ECO:0000313" key="2">
    <source>
        <dbReference type="EMBL" id="STX34812.1"/>
    </source>
</evidence>
<reference evidence="1 3" key="1">
    <citation type="submission" date="2015-11" db="EMBL/GenBank/DDBJ databases">
        <title>Genomic analysis of 38 Legionella species identifies large and diverse effector repertoires.</title>
        <authorList>
            <person name="Burstein D."/>
            <person name="Amaro F."/>
            <person name="Zusman T."/>
            <person name="Lifshitz Z."/>
            <person name="Cohen O."/>
            <person name="Gilbert J.A."/>
            <person name="Pupko T."/>
            <person name="Shuman H.A."/>
            <person name="Segal G."/>
        </authorList>
    </citation>
    <scope>NUCLEOTIDE SEQUENCE [LARGE SCALE GENOMIC DNA]</scope>
    <source>
        <strain evidence="1 3">CDC#72-OH-14</strain>
    </source>
</reference>
<evidence type="ECO:0000313" key="3">
    <source>
        <dbReference type="Proteomes" id="UP000054854"/>
    </source>
</evidence>
<dbReference type="EMBL" id="UGNX01000001">
    <property type="protein sequence ID" value="STX34812.1"/>
    <property type="molecule type" value="Genomic_DNA"/>
</dbReference>
<name>A0A378IJ90_9GAMM</name>
<evidence type="ECO:0000313" key="4">
    <source>
        <dbReference type="Proteomes" id="UP000255316"/>
    </source>
</evidence>
<dbReference type="OrthoDB" id="5289737at2"/>
<dbReference type="AlphaFoldDB" id="A0A378IJ90"/>
<keyword evidence="3" id="KW-1185">Reference proteome</keyword>
<dbReference type="RefSeq" id="WP_058466193.1">
    <property type="nucleotide sequence ID" value="NZ_LNXX01000047.1"/>
</dbReference>
<dbReference type="Proteomes" id="UP000054854">
    <property type="component" value="Unassembled WGS sequence"/>
</dbReference>
<organism evidence="2 4">
    <name type="scientific">Legionella cincinnatiensis</name>
    <dbReference type="NCBI Taxonomy" id="28085"/>
    <lineage>
        <taxon>Bacteria</taxon>
        <taxon>Pseudomonadati</taxon>
        <taxon>Pseudomonadota</taxon>
        <taxon>Gammaproteobacteria</taxon>
        <taxon>Legionellales</taxon>
        <taxon>Legionellaceae</taxon>
        <taxon>Legionella</taxon>
    </lineage>
</organism>
<evidence type="ECO:0000313" key="1">
    <source>
        <dbReference type="EMBL" id="KTC82028.1"/>
    </source>
</evidence>